<dbReference type="InterPro" id="IPR036393">
    <property type="entry name" value="AceGlu_kinase-like_sf"/>
</dbReference>
<evidence type="ECO:0000256" key="9">
    <source>
        <dbReference type="ARBA" id="ARBA00022679"/>
    </source>
</evidence>
<evidence type="ECO:0000256" key="8">
    <source>
        <dbReference type="ARBA" id="ARBA00022605"/>
    </source>
</evidence>
<evidence type="ECO:0000256" key="4">
    <source>
        <dbReference type="ARBA" id="ARBA00005139"/>
    </source>
</evidence>
<dbReference type="NCBIfam" id="NF005154">
    <property type="entry name" value="PRK06635.1-2"/>
    <property type="match status" value="1"/>
</dbReference>
<evidence type="ECO:0000313" key="20">
    <source>
        <dbReference type="Proteomes" id="UP001058860"/>
    </source>
</evidence>
<dbReference type="InterPro" id="IPR001341">
    <property type="entry name" value="Asp_kinase"/>
</dbReference>
<dbReference type="InterPro" id="IPR005260">
    <property type="entry name" value="Asp_kin_monofn"/>
</dbReference>
<comment type="function">
    <text evidence="1">Catalyzes the phosphorylation of the beta-carboxyl group of aspartic acid with ATP to yield 4-phospho-L-aspartate, which is involved in the branched biosynthetic pathway leading to the biosynthesis of amino acids lysine, threonine, isoleucine and methionine.</text>
</comment>
<keyword evidence="13" id="KW-0220">Diaminopimelate biosynthesis</keyword>
<dbReference type="EC" id="2.7.2.4" evidence="6 16"/>
<comment type="pathway">
    <text evidence="4 17">Amino-acid biosynthesis; L-threonine biosynthesis; L-threonine from L-aspartate: step 1/5.</text>
</comment>
<dbReference type="CDD" id="cd04913">
    <property type="entry name" value="ACT_AKii-LysC-BS-like_1"/>
    <property type="match status" value="1"/>
</dbReference>
<protein>
    <recommendedName>
        <fullName evidence="7 16">Aspartokinase</fullName>
        <ecNumber evidence="6 16">2.7.2.4</ecNumber>
    </recommendedName>
</protein>
<feature type="domain" description="ACT" evidence="18">
    <location>
        <begin position="265"/>
        <end position="349"/>
    </location>
</feature>
<dbReference type="InterPro" id="IPR002912">
    <property type="entry name" value="ACT_dom"/>
</dbReference>
<dbReference type="Gene3D" id="3.30.2130.10">
    <property type="entry name" value="VC0802-like"/>
    <property type="match status" value="1"/>
</dbReference>
<dbReference type="PROSITE" id="PS51671">
    <property type="entry name" value="ACT"/>
    <property type="match status" value="1"/>
</dbReference>
<dbReference type="InterPro" id="IPR041740">
    <property type="entry name" value="AKii-LysC-BS"/>
</dbReference>
<sequence length="421" mass="44527">MPGTVVMKFGGTSVADAERLKRAAQRIVAKREEGLRVVAVLSARGKTTDDLIADAQEISPHPDPREMDMLLSTGERQSCALCAMAINDLGHQAISLTGSQAGIVTDTSHTKARILEVRADRIREALDDDKIVLVAGFQGVSTARDVTTLGRGGSDTTAVALAAAIEADECEIYTDVPGVFNADPRIVPNARKIPVISFEEVLEMSASGAGVLQLRSLEYARTHGVRVHCRSSFSDEPGTVVVGDQETVENPLITAVTHSTGESRITLSHVPDTPGVAGRIATALAEANINIDMIIQNEPVSEAAAAELSFTVPRDDLHGAKLALQPLADELSMQLTAQEAIGKVSIVGAGMKTHPGVAARVFSTLGREGINIEMISTSPIKISCVVDGDRVPDAVRALHSEFELSGEGTIQVERPFGEFAT</sequence>
<dbReference type="Pfam" id="PF00696">
    <property type="entry name" value="AA_kinase"/>
    <property type="match status" value="1"/>
</dbReference>
<dbReference type="Pfam" id="PF01842">
    <property type="entry name" value="ACT"/>
    <property type="match status" value="1"/>
</dbReference>
<dbReference type="CDD" id="cd04261">
    <property type="entry name" value="AAK_AKii-LysC-BS"/>
    <property type="match status" value="1"/>
</dbReference>
<dbReference type="Proteomes" id="UP001058860">
    <property type="component" value="Chromosome"/>
</dbReference>
<accession>A0ABY5PM52</accession>
<evidence type="ECO:0000256" key="1">
    <source>
        <dbReference type="ARBA" id="ARBA00002843"/>
    </source>
</evidence>
<dbReference type="RefSeq" id="WP_353866215.1">
    <property type="nucleotide sequence ID" value="NZ_CP088295.1"/>
</dbReference>
<evidence type="ECO:0000256" key="6">
    <source>
        <dbReference type="ARBA" id="ARBA00013059"/>
    </source>
</evidence>
<dbReference type="InterPro" id="IPR001048">
    <property type="entry name" value="Asp/Glu/Uridylate_kinase"/>
</dbReference>
<evidence type="ECO:0000256" key="17">
    <source>
        <dbReference type="RuleBase" id="RU004249"/>
    </source>
</evidence>
<dbReference type="PANTHER" id="PTHR21499">
    <property type="entry name" value="ASPARTATE KINASE"/>
    <property type="match status" value="1"/>
</dbReference>
<proteinExistence type="inferred from homology"/>
<name>A0ABY5PM52_9ACTN</name>
<dbReference type="PROSITE" id="PS00324">
    <property type="entry name" value="ASPARTOKINASE"/>
    <property type="match status" value="1"/>
</dbReference>
<keyword evidence="12" id="KW-0067">ATP-binding</keyword>
<dbReference type="NCBIfam" id="TIGR00657">
    <property type="entry name" value="asp_kinases"/>
    <property type="match status" value="1"/>
</dbReference>
<keyword evidence="20" id="KW-1185">Reference proteome</keyword>
<dbReference type="SUPFAM" id="SSF53633">
    <property type="entry name" value="Carbamate kinase-like"/>
    <property type="match status" value="1"/>
</dbReference>
<keyword evidence="9 16" id="KW-0808">Transferase</keyword>
<gene>
    <name evidence="19" type="ORF">LRS13_09710</name>
</gene>
<evidence type="ECO:0000256" key="5">
    <source>
        <dbReference type="ARBA" id="ARBA00010122"/>
    </source>
</evidence>
<comment type="similarity">
    <text evidence="5 16">Belongs to the aspartokinase family.</text>
</comment>
<evidence type="ECO:0000256" key="10">
    <source>
        <dbReference type="ARBA" id="ARBA00022741"/>
    </source>
</evidence>
<dbReference type="NCBIfam" id="NF005155">
    <property type="entry name" value="PRK06635.1-4"/>
    <property type="match status" value="1"/>
</dbReference>
<evidence type="ECO:0000313" key="19">
    <source>
        <dbReference type="EMBL" id="UUY05774.1"/>
    </source>
</evidence>
<keyword evidence="14" id="KW-0457">Lysine biosynthesis</keyword>
<evidence type="ECO:0000259" key="18">
    <source>
        <dbReference type="PROSITE" id="PS51671"/>
    </source>
</evidence>
<reference evidence="20" key="1">
    <citation type="submission" date="2021-11" db="EMBL/GenBank/DDBJ databases">
        <title>Cultivation dependent microbiological survey of springs from the worlds oldest radium mine currently devoted to the extraction of radon-saturated water.</title>
        <authorList>
            <person name="Kapinusova G."/>
            <person name="Smrhova T."/>
            <person name="Strejcek M."/>
            <person name="Suman J."/>
            <person name="Jani K."/>
            <person name="Pajer P."/>
            <person name="Uhlik O."/>
        </authorList>
    </citation>
    <scope>NUCLEOTIDE SEQUENCE [LARGE SCALE GENOMIC DNA]</scope>
    <source>
        <strain evidence="20">J379</strain>
    </source>
</reference>
<comment type="catalytic activity">
    <reaction evidence="15 16">
        <text>L-aspartate + ATP = 4-phospho-L-aspartate + ADP</text>
        <dbReference type="Rhea" id="RHEA:23776"/>
        <dbReference type="ChEBI" id="CHEBI:29991"/>
        <dbReference type="ChEBI" id="CHEBI:30616"/>
        <dbReference type="ChEBI" id="CHEBI:57535"/>
        <dbReference type="ChEBI" id="CHEBI:456216"/>
        <dbReference type="EC" id="2.7.2.4"/>
    </reaction>
</comment>
<comment type="pathway">
    <text evidence="2 17">Amino-acid biosynthesis; L-lysine biosynthesis via DAP pathway; (S)-tetrahydrodipicolinate from L-aspartate: step 1/4.</text>
</comment>
<evidence type="ECO:0000256" key="13">
    <source>
        <dbReference type="ARBA" id="ARBA00022915"/>
    </source>
</evidence>
<evidence type="ECO:0000256" key="15">
    <source>
        <dbReference type="ARBA" id="ARBA00047872"/>
    </source>
</evidence>
<dbReference type="PIRSF" id="PIRSF000726">
    <property type="entry name" value="Asp_kin"/>
    <property type="match status" value="1"/>
</dbReference>
<dbReference type="CDD" id="cd04923">
    <property type="entry name" value="ACT_AK-LysC-DapG-like_2"/>
    <property type="match status" value="1"/>
</dbReference>
<dbReference type="PANTHER" id="PTHR21499:SF3">
    <property type="entry name" value="ASPARTOKINASE"/>
    <property type="match status" value="1"/>
</dbReference>
<organism evidence="19 20">
    <name type="scientific">Svornostia abyssi</name>
    <dbReference type="NCBI Taxonomy" id="2898438"/>
    <lineage>
        <taxon>Bacteria</taxon>
        <taxon>Bacillati</taxon>
        <taxon>Actinomycetota</taxon>
        <taxon>Thermoleophilia</taxon>
        <taxon>Solirubrobacterales</taxon>
        <taxon>Baekduiaceae</taxon>
        <taxon>Svornostia</taxon>
    </lineage>
</organism>
<evidence type="ECO:0000256" key="3">
    <source>
        <dbReference type="ARBA" id="ARBA00004986"/>
    </source>
</evidence>
<dbReference type="NCBIfam" id="TIGR00656">
    <property type="entry name" value="asp_kin_monofn"/>
    <property type="match status" value="1"/>
</dbReference>
<evidence type="ECO:0000256" key="11">
    <source>
        <dbReference type="ARBA" id="ARBA00022777"/>
    </source>
</evidence>
<dbReference type="InterPro" id="IPR054352">
    <property type="entry name" value="ACT_Aspartokinase"/>
</dbReference>
<evidence type="ECO:0000256" key="7">
    <source>
        <dbReference type="ARBA" id="ARBA00016273"/>
    </source>
</evidence>
<evidence type="ECO:0000256" key="14">
    <source>
        <dbReference type="ARBA" id="ARBA00023154"/>
    </source>
</evidence>
<evidence type="ECO:0000256" key="12">
    <source>
        <dbReference type="ARBA" id="ARBA00022840"/>
    </source>
</evidence>
<evidence type="ECO:0000256" key="16">
    <source>
        <dbReference type="RuleBase" id="RU003448"/>
    </source>
</evidence>
<dbReference type="Gene3D" id="3.40.1160.10">
    <property type="entry name" value="Acetylglutamate kinase-like"/>
    <property type="match status" value="1"/>
</dbReference>
<keyword evidence="8 17" id="KW-0028">Amino-acid biosynthesis</keyword>
<dbReference type="EMBL" id="CP088295">
    <property type="protein sequence ID" value="UUY05774.1"/>
    <property type="molecule type" value="Genomic_DNA"/>
</dbReference>
<dbReference type="GO" id="GO:0004072">
    <property type="term" value="F:aspartate kinase activity"/>
    <property type="evidence" value="ECO:0007669"/>
    <property type="project" value="UniProtKB-EC"/>
</dbReference>
<dbReference type="InterPro" id="IPR045865">
    <property type="entry name" value="ACT-like_dom_sf"/>
</dbReference>
<dbReference type="InterPro" id="IPR018042">
    <property type="entry name" value="Aspartate_kinase_CS"/>
</dbReference>
<comment type="pathway">
    <text evidence="3 17">Amino-acid biosynthesis; L-methionine biosynthesis via de novo pathway; L-homoserine from L-aspartate: step 1/3.</text>
</comment>
<evidence type="ECO:0000256" key="2">
    <source>
        <dbReference type="ARBA" id="ARBA00004766"/>
    </source>
</evidence>
<dbReference type="SUPFAM" id="SSF55021">
    <property type="entry name" value="ACT-like"/>
    <property type="match status" value="2"/>
</dbReference>
<dbReference type="Pfam" id="PF22468">
    <property type="entry name" value="ACT_9"/>
    <property type="match status" value="1"/>
</dbReference>
<keyword evidence="10" id="KW-0547">Nucleotide-binding</keyword>
<keyword evidence="11 16" id="KW-0418">Kinase</keyword>